<feature type="compositionally biased region" description="Polar residues" evidence="1">
    <location>
        <begin position="1277"/>
        <end position="1289"/>
    </location>
</feature>
<keyword evidence="3" id="KW-1185">Reference proteome</keyword>
<protein>
    <submittedName>
        <fullName evidence="2">Uncharacterized protein</fullName>
    </submittedName>
</protein>
<name>A0ABR3F6N3_9AGAR</name>
<dbReference type="Proteomes" id="UP001465976">
    <property type="component" value="Unassembled WGS sequence"/>
</dbReference>
<feature type="compositionally biased region" description="Polar residues" evidence="1">
    <location>
        <begin position="1346"/>
        <end position="1358"/>
    </location>
</feature>
<feature type="region of interest" description="Disordered" evidence="1">
    <location>
        <begin position="1497"/>
        <end position="1532"/>
    </location>
</feature>
<feature type="region of interest" description="Disordered" evidence="1">
    <location>
        <begin position="1245"/>
        <end position="1361"/>
    </location>
</feature>
<feature type="compositionally biased region" description="Acidic residues" evidence="1">
    <location>
        <begin position="548"/>
        <end position="567"/>
    </location>
</feature>
<feature type="compositionally biased region" description="Basic residues" evidence="1">
    <location>
        <begin position="595"/>
        <end position="618"/>
    </location>
</feature>
<evidence type="ECO:0000313" key="3">
    <source>
        <dbReference type="Proteomes" id="UP001465976"/>
    </source>
</evidence>
<feature type="region of interest" description="Disordered" evidence="1">
    <location>
        <begin position="543"/>
        <end position="622"/>
    </location>
</feature>
<reference evidence="2 3" key="1">
    <citation type="submission" date="2024-02" db="EMBL/GenBank/DDBJ databases">
        <title>A draft genome for the cacao thread blight pathogen Marasmius crinis-equi.</title>
        <authorList>
            <person name="Cohen S.P."/>
            <person name="Baruah I.K."/>
            <person name="Amoako-Attah I."/>
            <person name="Bukari Y."/>
            <person name="Meinhardt L.W."/>
            <person name="Bailey B.A."/>
        </authorList>
    </citation>
    <scope>NUCLEOTIDE SEQUENCE [LARGE SCALE GENOMIC DNA]</scope>
    <source>
        <strain evidence="2 3">GH-76</strain>
    </source>
</reference>
<accession>A0ABR3F6N3</accession>
<feature type="compositionally biased region" description="Basic and acidic residues" evidence="1">
    <location>
        <begin position="1245"/>
        <end position="1255"/>
    </location>
</feature>
<sequence>MTETGGHIARSVARKTNGWILTGVLNTKKDRNIERQFRLDGNFLNGFLARVPESTCRMTHGPRCPAFYSPPRPQPAIPIRNSADALATQVLYSFLRPDARPREVPAPLEEPEEHDPYTAKMHEIDWDEMDDEFQLQELDREIFSVSSMMEGIVKYLEDGPENIDSDEEDEEWDWVREKLGYSHVFSGKQLELFLWLLRVNGVDGVPSARSAKAYNEKLQRLYGIQTYKYCGAFGHIYYVNSLADIIAQEMSNPLVRPNLSFYPESTGNKLSEARQGARWLNELPDDELTPMIRTYRGSEAKDYYIFEPAQLLDGRICMPHRWFKREGRMRAKCWEMRDNGDSWTVLTNEHLEIDQSELIRSFPDLKHGLDWYGFSDVTKIRDIYEGETNTYRPWTLTDPSQGNRWRVRAKGRQCLAFPIWLYCDDTSGNTSKKWNEHNSFLFTAAGLNRSESSKEYNVHFLCTSNTAPPLEMLDGIVDQLCDAQEVGIWAFDCEGDQPVLMIPSVLAMLGDNPMQSEFACHIGLKGKYFCRCCYVKGKDAAEGREEVTQDGDGAEATEEVESTDECDGGTQAGSEGGSDVESDTGSQPGSPAPRSRQRKTSTTAKKSKTTTQAKKKRKQYQETYPALLKRGEAFIKTGAPRTAEKTKADLERHFQAAKTLGEASKLTNIRRESGCKDTYQMYFVDKLMDSYKNRVGEDARQSALDAAIEALPARTTSGIWRIKGLDPHADTPVEILHVVLLGFVKYLWRDVIKNQIKEKSDKKAVLSARLSSVWVEGLGLDALLSENIVNYYGSLTGGDFRKVAQVAPFILHDLVSPECYGTWVSLSKLIPLIWQPEILDLDRYLATLTNEIENFLLHAAKWSIQWFNKPKFHILLHLPEHIRRLGPSILFATESFESFNAVIREKSTHSNRQSPSRDIAYAFAQGSRLQHLLSGGKFLVKQSPKNEKFLDAFEDITLPQSERTTRVQSYFNKEDFDRSHWRSAGLNVLGLMAQSQDTICRYLGLSVSGCDQLKMRAKTCTFKKGLKPCVFAQTQTGRRFPDLEMFEPSAKQAEKFRPALEMVLDNGDKCSTDTSKVLSSDKTRFSDATPYVVARVPPPTNNSNSGDQRFLSIARVVEIVQFLGDQPEILATDASCVLVEILGVGSTATPHGMPRLYSTGAFQVLKPSDILCTVNVQHDCLSNKCQVKASRFRQQERHWTNIRKAVVEHEGKMDDVLLNTAQMRDAKDLQEFRTPPVLLPADETIKGSVNKEEKKRRTKQNVKNSTGQTMLAAALAGSSTSPATRTSGGTVPASGPGAPQNRHVGGTAAARNTTNSTPAPKGNLPSGHVDNSNARMPPEFGDHPLGQNSTHSNRQCNAPMSFDHPAPHPVISAPTQEQHSSWPPAGHSSSFASSSMAFHDPPTDSMPTSLHSRQYSRHHMANVSFSPHQHQLQSEAQSGSSHIPLRNNGVGAFAPAWMDMHRWESSTIGHSQPGMHEQTSYQTAGHWTQMHPAYYSHPALPLPPPPGHLPRHPQHPSRLRESFTGWEPRPPG</sequence>
<evidence type="ECO:0000256" key="1">
    <source>
        <dbReference type="SAM" id="MobiDB-lite"/>
    </source>
</evidence>
<feature type="region of interest" description="Disordered" evidence="1">
    <location>
        <begin position="1373"/>
        <end position="1397"/>
    </location>
</feature>
<feature type="compositionally biased region" description="Low complexity" evidence="1">
    <location>
        <begin position="1388"/>
        <end position="1397"/>
    </location>
</feature>
<organism evidence="2 3">
    <name type="scientific">Marasmius crinis-equi</name>
    <dbReference type="NCBI Taxonomy" id="585013"/>
    <lineage>
        <taxon>Eukaryota</taxon>
        <taxon>Fungi</taxon>
        <taxon>Dikarya</taxon>
        <taxon>Basidiomycota</taxon>
        <taxon>Agaricomycotina</taxon>
        <taxon>Agaricomycetes</taxon>
        <taxon>Agaricomycetidae</taxon>
        <taxon>Agaricales</taxon>
        <taxon>Marasmiineae</taxon>
        <taxon>Marasmiaceae</taxon>
        <taxon>Marasmius</taxon>
    </lineage>
</organism>
<dbReference type="EMBL" id="JBAHYK010000856">
    <property type="protein sequence ID" value="KAL0570902.1"/>
    <property type="molecule type" value="Genomic_DNA"/>
</dbReference>
<evidence type="ECO:0000313" key="2">
    <source>
        <dbReference type="EMBL" id="KAL0570902.1"/>
    </source>
</evidence>
<comment type="caution">
    <text evidence="2">The sequence shown here is derived from an EMBL/GenBank/DDBJ whole genome shotgun (WGS) entry which is preliminary data.</text>
</comment>
<dbReference type="PANTHER" id="PTHR31912">
    <property type="entry name" value="IP13529P"/>
    <property type="match status" value="1"/>
</dbReference>
<proteinExistence type="predicted"/>
<gene>
    <name evidence="2" type="ORF">V5O48_011057</name>
</gene>
<dbReference type="PANTHER" id="PTHR31912:SF34">
    <property type="entry name" value="NOTOCHORD-RELATED PROTEIN"/>
    <property type="match status" value="1"/>
</dbReference>